<dbReference type="EMBL" id="PZQS01000002">
    <property type="protein sequence ID" value="PVD35563.1"/>
    <property type="molecule type" value="Genomic_DNA"/>
</dbReference>
<dbReference type="AlphaFoldDB" id="A0A2T7PQ58"/>
<evidence type="ECO:0000313" key="2">
    <source>
        <dbReference type="EMBL" id="PVD35563.1"/>
    </source>
</evidence>
<evidence type="ECO:0000313" key="3">
    <source>
        <dbReference type="Proteomes" id="UP000245119"/>
    </source>
</evidence>
<protein>
    <recommendedName>
        <fullName evidence="1">4Fe-4S ferredoxin-type domain-containing protein</fullName>
    </recommendedName>
</protein>
<dbReference type="Gene3D" id="3.40.390.10">
    <property type="entry name" value="Collagenase (Catalytic Domain)"/>
    <property type="match status" value="3"/>
</dbReference>
<reference evidence="2 3" key="1">
    <citation type="submission" date="2018-04" db="EMBL/GenBank/DDBJ databases">
        <title>The genome of golden apple snail Pomacea canaliculata provides insight into stress tolerance and invasive adaptation.</title>
        <authorList>
            <person name="Liu C."/>
            <person name="Liu B."/>
            <person name="Ren Y."/>
            <person name="Zhang Y."/>
            <person name="Wang H."/>
            <person name="Li S."/>
            <person name="Jiang F."/>
            <person name="Yin L."/>
            <person name="Zhang G."/>
            <person name="Qian W."/>
            <person name="Fan W."/>
        </authorList>
    </citation>
    <scope>NUCLEOTIDE SEQUENCE [LARGE SCALE GENOMIC DNA]</scope>
    <source>
        <strain evidence="2">SZHN2017</strain>
        <tissue evidence="2">Muscle</tissue>
    </source>
</reference>
<dbReference type="GO" id="GO:0008237">
    <property type="term" value="F:metallopeptidase activity"/>
    <property type="evidence" value="ECO:0007669"/>
    <property type="project" value="InterPro"/>
</dbReference>
<comment type="caution">
    <text evidence="2">The sequence shown here is derived from an EMBL/GenBank/DDBJ whole genome shotgun (WGS) entry which is preliminary data.</text>
</comment>
<gene>
    <name evidence="2" type="ORF">C0Q70_02526</name>
</gene>
<feature type="domain" description="4Fe-4S ferredoxin-type" evidence="1">
    <location>
        <begin position="603"/>
        <end position="634"/>
    </location>
</feature>
<organism evidence="2 3">
    <name type="scientific">Pomacea canaliculata</name>
    <name type="common">Golden apple snail</name>
    <dbReference type="NCBI Taxonomy" id="400727"/>
    <lineage>
        <taxon>Eukaryota</taxon>
        <taxon>Metazoa</taxon>
        <taxon>Spiralia</taxon>
        <taxon>Lophotrochozoa</taxon>
        <taxon>Mollusca</taxon>
        <taxon>Gastropoda</taxon>
        <taxon>Caenogastropoda</taxon>
        <taxon>Architaenioglossa</taxon>
        <taxon>Ampullarioidea</taxon>
        <taxon>Ampullariidae</taxon>
        <taxon>Pomacea</taxon>
    </lineage>
</organism>
<evidence type="ECO:0000259" key="1">
    <source>
        <dbReference type="PROSITE" id="PS51379"/>
    </source>
</evidence>
<dbReference type="InterPro" id="IPR017896">
    <property type="entry name" value="4Fe4S_Fe-S-bd"/>
</dbReference>
<name>A0A2T7PQ58_POMCA</name>
<accession>A0A2T7PQ58</accession>
<dbReference type="InterPro" id="IPR024079">
    <property type="entry name" value="MetalloPept_cat_dom_sf"/>
</dbReference>
<dbReference type="Proteomes" id="UP000245119">
    <property type="component" value="Linkage Group LG2"/>
</dbReference>
<proteinExistence type="predicted"/>
<keyword evidence="3" id="KW-1185">Reference proteome</keyword>
<sequence length="785" mass="86629">MLSHAPAYIFNNIANHEGCGVGIFTASEKIVVFPEFLDLADTPACRDRCDGECGPTCTFDGRKFEDIAGVTSTRSVVLEDNVLCTAYDPYSHYDNILVHEFAHSVESYGLSNSDQNQLTQAYDNAREQSLWRLSSYAMGNQAEYFGEGTGLAVCRPPADQLFGNFSSAPLSPEDRVRLEQLARPRAALPANFKKLYVSQTGATARNTRPTTGHWIEIVGSPLSSDQALLQMRKTGTRVLVKIVVCMWERERDKRGQQDAGSLSPIHFNNIAGHDGAGVGIFTASEKLIIFPEYSNLADTPACKGRCDGSCAHTCTFDGRKFEDIAGVTSTRSVVLQDNVLCTARDPYNHHDNIVVHEFAHGVERFGLSAAEKNQLTTAYNNAKAHSLWTTSSYAMANQAEYFGEGTGAFFLVNMQSTTGGMTQCPGHTCRTEAEVRNFIHSHDPQLYNLLSHVYFNGVWLTTPEAWTGAVIVSPRMSGLTASLLVLTLTGCILGRTLAGTIRLSPAPLSRSLAYLLRLRGLTAPNANRPQNFKVRFVTRDGTVVQDRKLCTESCIEVMGSPRSSWNAVYQARASHIFDNLANHPNAGVGVFTSAEKLIVYPEFQYLADTPACKGTCAGACRHTCSFDGRKYENEPGAASTRAVVSEDNVLCTANDPYYRTNNILVHEFAHTLKMIGLNDSEKAQLTRAYNNAKRMKLWRMDSYSMSDEDEYFAEGTGAFFLVNPQSTKKAGGMTECPTKECRTQEEVRSFIKNRDPQLYDILSLNHPSMPPFLEEPDVVFNARNV</sequence>
<dbReference type="OrthoDB" id="6132182at2759"/>
<dbReference type="SUPFAM" id="SSF55486">
    <property type="entry name" value="Metalloproteases ('zincins'), catalytic domain"/>
    <property type="match status" value="3"/>
</dbReference>
<dbReference type="PROSITE" id="PS51379">
    <property type="entry name" value="4FE4S_FER_2"/>
    <property type="match status" value="1"/>
</dbReference>